<organism evidence="1 2">
    <name type="scientific">Microthyrium microscopicum</name>
    <dbReference type="NCBI Taxonomy" id="703497"/>
    <lineage>
        <taxon>Eukaryota</taxon>
        <taxon>Fungi</taxon>
        <taxon>Dikarya</taxon>
        <taxon>Ascomycota</taxon>
        <taxon>Pezizomycotina</taxon>
        <taxon>Dothideomycetes</taxon>
        <taxon>Dothideomycetes incertae sedis</taxon>
        <taxon>Microthyriales</taxon>
        <taxon>Microthyriaceae</taxon>
        <taxon>Microthyrium</taxon>
    </lineage>
</organism>
<evidence type="ECO:0000313" key="1">
    <source>
        <dbReference type="EMBL" id="KAF2663222.1"/>
    </source>
</evidence>
<dbReference type="AlphaFoldDB" id="A0A6A6TTS3"/>
<accession>A0A6A6TTS3</accession>
<reference evidence="1" key="1">
    <citation type="journal article" date="2020" name="Stud. Mycol.">
        <title>101 Dothideomycetes genomes: a test case for predicting lifestyles and emergence of pathogens.</title>
        <authorList>
            <person name="Haridas S."/>
            <person name="Albert R."/>
            <person name="Binder M."/>
            <person name="Bloem J."/>
            <person name="Labutti K."/>
            <person name="Salamov A."/>
            <person name="Andreopoulos B."/>
            <person name="Baker S."/>
            <person name="Barry K."/>
            <person name="Bills G."/>
            <person name="Bluhm B."/>
            <person name="Cannon C."/>
            <person name="Castanera R."/>
            <person name="Culley D."/>
            <person name="Daum C."/>
            <person name="Ezra D."/>
            <person name="Gonzalez J."/>
            <person name="Henrissat B."/>
            <person name="Kuo A."/>
            <person name="Liang C."/>
            <person name="Lipzen A."/>
            <person name="Lutzoni F."/>
            <person name="Magnuson J."/>
            <person name="Mondo S."/>
            <person name="Nolan M."/>
            <person name="Ohm R."/>
            <person name="Pangilinan J."/>
            <person name="Park H.-J."/>
            <person name="Ramirez L."/>
            <person name="Alfaro M."/>
            <person name="Sun H."/>
            <person name="Tritt A."/>
            <person name="Yoshinaga Y."/>
            <person name="Zwiers L.-H."/>
            <person name="Turgeon B."/>
            <person name="Goodwin S."/>
            <person name="Spatafora J."/>
            <person name="Crous P."/>
            <person name="Grigoriev I."/>
        </authorList>
    </citation>
    <scope>NUCLEOTIDE SEQUENCE</scope>
    <source>
        <strain evidence="1">CBS 115976</strain>
    </source>
</reference>
<gene>
    <name evidence="1" type="ORF">BT63DRAFT_129714</name>
</gene>
<name>A0A6A6TTS3_9PEZI</name>
<sequence>MARCHRFPDMGVFLHVFSPSQRHVLGQNMCLAHLQANDKRALRIFRQNTLIVQKHTRVFPTTTYNIDTFDAHTIIVFFEDSAFREANVAIAISREHLPFVHHV</sequence>
<evidence type="ECO:0000313" key="2">
    <source>
        <dbReference type="Proteomes" id="UP000799302"/>
    </source>
</evidence>
<dbReference type="Proteomes" id="UP000799302">
    <property type="component" value="Unassembled WGS sequence"/>
</dbReference>
<proteinExistence type="predicted"/>
<protein>
    <submittedName>
        <fullName evidence="1">Uncharacterized protein</fullName>
    </submittedName>
</protein>
<keyword evidence="2" id="KW-1185">Reference proteome</keyword>
<dbReference type="EMBL" id="MU004247">
    <property type="protein sequence ID" value="KAF2663222.1"/>
    <property type="molecule type" value="Genomic_DNA"/>
</dbReference>